<dbReference type="Pfam" id="PF00202">
    <property type="entry name" value="Aminotran_3"/>
    <property type="match status" value="1"/>
</dbReference>
<name>A0A0N8IBP7_9RHOB</name>
<organism evidence="2 3">
    <name type="scientific">Aliiroseovarius crassostreae</name>
    <dbReference type="NCBI Taxonomy" id="154981"/>
    <lineage>
        <taxon>Bacteria</taxon>
        <taxon>Pseudomonadati</taxon>
        <taxon>Pseudomonadota</taxon>
        <taxon>Alphaproteobacteria</taxon>
        <taxon>Rhodobacterales</taxon>
        <taxon>Paracoccaceae</taxon>
        <taxon>Aliiroseovarius</taxon>
    </lineage>
</organism>
<dbReference type="SUPFAM" id="SSF53383">
    <property type="entry name" value="PLP-dependent transferases"/>
    <property type="match status" value="1"/>
</dbReference>
<dbReference type="InterPro" id="IPR015424">
    <property type="entry name" value="PyrdxlP-dep_Trfase"/>
</dbReference>
<dbReference type="PANTHER" id="PTHR43713:SF3">
    <property type="entry name" value="GLUTAMATE-1-SEMIALDEHYDE 2,1-AMINOMUTASE 1, CHLOROPLASTIC-RELATED"/>
    <property type="match status" value="1"/>
</dbReference>
<comment type="caution">
    <text evidence="2">The sequence shown here is derived from an EMBL/GenBank/DDBJ whole genome shotgun (WGS) entry which is preliminary data.</text>
</comment>
<dbReference type="InterPro" id="IPR005814">
    <property type="entry name" value="Aminotrans_3"/>
</dbReference>
<evidence type="ECO:0000313" key="3">
    <source>
        <dbReference type="Proteomes" id="UP000050471"/>
    </source>
</evidence>
<gene>
    <name evidence="2" type="ORF">AKJ29_13855</name>
</gene>
<dbReference type="EMBL" id="LKBA01000006">
    <property type="protein sequence ID" value="KPN63699.1"/>
    <property type="molecule type" value="Genomic_DNA"/>
</dbReference>
<evidence type="ECO:0000313" key="2">
    <source>
        <dbReference type="EMBL" id="KPN63699.1"/>
    </source>
</evidence>
<dbReference type="PANTHER" id="PTHR43713">
    <property type="entry name" value="GLUTAMATE-1-SEMIALDEHYDE 2,1-AMINOMUTASE"/>
    <property type="match status" value="1"/>
</dbReference>
<accession>A0A0N8IBP7</accession>
<dbReference type="Gene3D" id="3.90.1150.10">
    <property type="entry name" value="Aspartate Aminotransferase, domain 1"/>
    <property type="match status" value="1"/>
</dbReference>
<dbReference type="GO" id="GO:0030170">
    <property type="term" value="F:pyridoxal phosphate binding"/>
    <property type="evidence" value="ECO:0007669"/>
    <property type="project" value="InterPro"/>
</dbReference>
<protein>
    <recommendedName>
        <fullName evidence="4">Glutamate-1-semialdehyde 2,1-aminomutase</fullName>
    </recommendedName>
</protein>
<keyword evidence="3" id="KW-1185">Reference proteome</keyword>
<reference evidence="2 3" key="1">
    <citation type="submission" date="2015-09" db="EMBL/GenBank/DDBJ databases">
        <title>Draft genome sequence of Aliiroseovarius crassostreae CV919-312TSm, the causative agent of Roseovarius Oyster Disease (formerly Juvenile Oyster Disease).</title>
        <authorList>
            <person name="Kessner L."/>
            <person name="Spinard E."/>
            <person name="Nelson D."/>
        </authorList>
    </citation>
    <scope>NUCLEOTIDE SEQUENCE [LARGE SCALE GENOMIC DNA]</scope>
    <source>
        <strain evidence="2 3">CV919-312</strain>
    </source>
</reference>
<proteinExistence type="predicted"/>
<comment type="cofactor">
    <cofactor evidence="1">
        <name>pyridoxal 5'-phosphate</name>
        <dbReference type="ChEBI" id="CHEBI:597326"/>
    </cofactor>
</comment>
<dbReference type="GO" id="GO:0008483">
    <property type="term" value="F:transaminase activity"/>
    <property type="evidence" value="ECO:0007669"/>
    <property type="project" value="InterPro"/>
</dbReference>
<dbReference type="Proteomes" id="UP000050471">
    <property type="component" value="Unassembled WGS sequence"/>
</dbReference>
<evidence type="ECO:0000256" key="1">
    <source>
        <dbReference type="ARBA" id="ARBA00001933"/>
    </source>
</evidence>
<sequence>MNFKEGGSTMLDQKKSQAATQRLSKVLAGGIGSGGRIDHRGLFLTEGTGARVTDADGRSYIDYMMGFGALILGHRPAPVVDAVQTALGNPIRPITAAWTAVQTICTRCGACVTGMGSC</sequence>
<dbReference type="STRING" id="154981.AKJ29_13855"/>
<dbReference type="InterPro" id="IPR015422">
    <property type="entry name" value="PyrdxlP-dep_Trfase_small"/>
</dbReference>
<evidence type="ECO:0008006" key="4">
    <source>
        <dbReference type="Google" id="ProtNLM"/>
    </source>
</evidence>
<dbReference type="AlphaFoldDB" id="A0A0N8IBP7"/>